<protein>
    <submittedName>
        <fullName evidence="1">Uncharacterized protein</fullName>
    </submittedName>
</protein>
<organism evidence="1 2">
    <name type="scientific">Aspergillus glaucus CBS 516.65</name>
    <dbReference type="NCBI Taxonomy" id="1160497"/>
    <lineage>
        <taxon>Eukaryota</taxon>
        <taxon>Fungi</taxon>
        <taxon>Dikarya</taxon>
        <taxon>Ascomycota</taxon>
        <taxon>Pezizomycotina</taxon>
        <taxon>Eurotiomycetes</taxon>
        <taxon>Eurotiomycetidae</taxon>
        <taxon>Eurotiales</taxon>
        <taxon>Aspergillaceae</taxon>
        <taxon>Aspergillus</taxon>
        <taxon>Aspergillus subgen. Aspergillus</taxon>
    </lineage>
</organism>
<gene>
    <name evidence="1" type="ORF">ASPGLDRAFT_45467</name>
</gene>
<dbReference type="GeneID" id="34462514"/>
<evidence type="ECO:0000313" key="1">
    <source>
        <dbReference type="EMBL" id="OJJ85496.1"/>
    </source>
</evidence>
<keyword evidence="2" id="KW-1185">Reference proteome</keyword>
<dbReference type="EMBL" id="KV878894">
    <property type="protein sequence ID" value="OJJ85496.1"/>
    <property type="molecule type" value="Genomic_DNA"/>
</dbReference>
<dbReference type="VEuPathDB" id="FungiDB:ASPGLDRAFT_45467"/>
<reference evidence="2" key="1">
    <citation type="journal article" date="2017" name="Genome Biol.">
        <title>Comparative genomics reveals high biological diversity and specific adaptations in the industrially and medically important fungal genus Aspergillus.</title>
        <authorList>
            <person name="de Vries R.P."/>
            <person name="Riley R."/>
            <person name="Wiebenga A."/>
            <person name="Aguilar-Osorio G."/>
            <person name="Amillis S."/>
            <person name="Uchima C.A."/>
            <person name="Anderluh G."/>
            <person name="Asadollahi M."/>
            <person name="Askin M."/>
            <person name="Barry K."/>
            <person name="Battaglia E."/>
            <person name="Bayram O."/>
            <person name="Benocci T."/>
            <person name="Braus-Stromeyer S.A."/>
            <person name="Caldana C."/>
            <person name="Canovas D."/>
            <person name="Cerqueira G.C."/>
            <person name="Chen F."/>
            <person name="Chen W."/>
            <person name="Choi C."/>
            <person name="Clum A."/>
            <person name="Dos Santos R.A."/>
            <person name="Damasio A.R."/>
            <person name="Diallinas G."/>
            <person name="Emri T."/>
            <person name="Fekete E."/>
            <person name="Flipphi M."/>
            <person name="Freyberg S."/>
            <person name="Gallo A."/>
            <person name="Gournas C."/>
            <person name="Habgood R."/>
            <person name="Hainaut M."/>
            <person name="Harispe M.L."/>
            <person name="Henrissat B."/>
            <person name="Hilden K.S."/>
            <person name="Hope R."/>
            <person name="Hossain A."/>
            <person name="Karabika E."/>
            <person name="Karaffa L."/>
            <person name="Karanyi Z."/>
            <person name="Krasevec N."/>
            <person name="Kuo A."/>
            <person name="Kusch H."/>
            <person name="LaButti K."/>
            <person name="Lagendijk E.L."/>
            <person name="Lapidus A."/>
            <person name="Levasseur A."/>
            <person name="Lindquist E."/>
            <person name="Lipzen A."/>
            <person name="Logrieco A.F."/>
            <person name="MacCabe A."/>
            <person name="Maekelae M.R."/>
            <person name="Malavazi I."/>
            <person name="Melin P."/>
            <person name="Meyer V."/>
            <person name="Mielnichuk N."/>
            <person name="Miskei M."/>
            <person name="Molnar A.P."/>
            <person name="Mule G."/>
            <person name="Ngan C.Y."/>
            <person name="Orejas M."/>
            <person name="Orosz E."/>
            <person name="Ouedraogo J.P."/>
            <person name="Overkamp K.M."/>
            <person name="Park H.-S."/>
            <person name="Perrone G."/>
            <person name="Piumi F."/>
            <person name="Punt P.J."/>
            <person name="Ram A.F."/>
            <person name="Ramon A."/>
            <person name="Rauscher S."/>
            <person name="Record E."/>
            <person name="Riano-Pachon D.M."/>
            <person name="Robert V."/>
            <person name="Roehrig J."/>
            <person name="Ruller R."/>
            <person name="Salamov A."/>
            <person name="Salih N.S."/>
            <person name="Samson R.A."/>
            <person name="Sandor E."/>
            <person name="Sanguinetti M."/>
            <person name="Schuetze T."/>
            <person name="Sepcic K."/>
            <person name="Shelest E."/>
            <person name="Sherlock G."/>
            <person name="Sophianopoulou V."/>
            <person name="Squina F.M."/>
            <person name="Sun H."/>
            <person name="Susca A."/>
            <person name="Todd R.B."/>
            <person name="Tsang A."/>
            <person name="Unkles S.E."/>
            <person name="van de Wiele N."/>
            <person name="van Rossen-Uffink D."/>
            <person name="Oliveira J.V."/>
            <person name="Vesth T.C."/>
            <person name="Visser J."/>
            <person name="Yu J.-H."/>
            <person name="Zhou M."/>
            <person name="Andersen M.R."/>
            <person name="Archer D.B."/>
            <person name="Baker S.E."/>
            <person name="Benoit I."/>
            <person name="Brakhage A.A."/>
            <person name="Braus G.H."/>
            <person name="Fischer R."/>
            <person name="Frisvad J.C."/>
            <person name="Goldman G.H."/>
            <person name="Houbraken J."/>
            <person name="Oakley B."/>
            <person name="Pocsi I."/>
            <person name="Scazzocchio C."/>
            <person name="Seiboth B."/>
            <person name="vanKuyk P.A."/>
            <person name="Wortman J."/>
            <person name="Dyer P.S."/>
            <person name="Grigoriev I.V."/>
        </authorList>
    </citation>
    <scope>NUCLEOTIDE SEQUENCE [LARGE SCALE GENOMIC DNA]</scope>
    <source>
        <strain evidence="2">CBS 516.65</strain>
    </source>
</reference>
<dbReference type="AlphaFoldDB" id="A0A1L9VNL2"/>
<dbReference type="Proteomes" id="UP000184300">
    <property type="component" value="Unassembled WGS sequence"/>
</dbReference>
<accession>A0A1L9VNL2</accession>
<dbReference type="OrthoDB" id="4489835at2759"/>
<name>A0A1L9VNL2_ASPGL</name>
<evidence type="ECO:0000313" key="2">
    <source>
        <dbReference type="Proteomes" id="UP000184300"/>
    </source>
</evidence>
<sequence>MVLTFLQKQGAHQLQDYLHGKHEIQGSEDWVPGGFMDYVLMERMPKVMPPAY</sequence>
<proteinExistence type="predicted"/>
<dbReference type="RefSeq" id="XP_022402194.1">
    <property type="nucleotide sequence ID" value="XM_022546253.1"/>
</dbReference>